<name>A0A8T1M524_CLOSI</name>
<sequence>MSIVYLGVGQCGTQLLSSFLAQNLNDRRASSYLLDDINQFRGLLVDAEPKPINRILENSCLKLDYCIGLCLVHSLAGGTGSGLGLRLAEDAVEELDLCLRLTFSVTPHRYGDAPLQSYNSLLTLGRLTQFSESVVLLQNDWLLTQLNCRLPRNRAASSRPTTDSSVMAQMGITVDEMNRLAAEQMMNLLAPCDELARDGDTVQADGVRPVHAEPLALNHSLTALSEARFIRVISETARSLNSKKSSR</sequence>
<dbReference type="OrthoDB" id="2588702at2759"/>
<keyword evidence="4" id="KW-0342">GTP-binding</keyword>
<evidence type="ECO:0000313" key="6">
    <source>
        <dbReference type="EMBL" id="KAG5444504.1"/>
    </source>
</evidence>
<reference evidence="6 7" key="2">
    <citation type="journal article" date="2021" name="Genomics">
        <title>High-quality reference genome for Clonorchis sinensis.</title>
        <authorList>
            <person name="Young N.D."/>
            <person name="Stroehlein A.J."/>
            <person name="Kinkar L."/>
            <person name="Wang T."/>
            <person name="Sohn W.M."/>
            <person name="Chang B.C.H."/>
            <person name="Kaur P."/>
            <person name="Weisz D."/>
            <person name="Dudchenko O."/>
            <person name="Aiden E.L."/>
            <person name="Korhonen P.K."/>
            <person name="Gasser R.B."/>
        </authorList>
    </citation>
    <scope>NUCLEOTIDE SEQUENCE [LARGE SCALE GENOMIC DNA]</scope>
    <source>
        <strain evidence="6">Cs-k2</strain>
    </source>
</reference>
<dbReference type="InterPro" id="IPR000217">
    <property type="entry name" value="Tubulin"/>
</dbReference>
<dbReference type="InterPro" id="IPR036525">
    <property type="entry name" value="Tubulin/FtsZ_GTPase_sf"/>
</dbReference>
<feature type="domain" description="Tubulin/FtsZ GTPase" evidence="5">
    <location>
        <begin position="2"/>
        <end position="199"/>
    </location>
</feature>
<evidence type="ECO:0000256" key="2">
    <source>
        <dbReference type="ARBA" id="ARBA00022701"/>
    </source>
</evidence>
<comment type="caution">
    <text evidence="6">The sequence shown here is derived from an EMBL/GenBank/DDBJ whole genome shotgun (WGS) entry which is preliminary data.</text>
</comment>
<gene>
    <name evidence="6" type="ORF">CSKR_101814</name>
</gene>
<keyword evidence="2" id="KW-0493">Microtubule</keyword>
<evidence type="ECO:0000259" key="5">
    <source>
        <dbReference type="SMART" id="SM00864"/>
    </source>
</evidence>
<dbReference type="GO" id="GO:0007017">
    <property type="term" value="P:microtubule-based process"/>
    <property type="evidence" value="ECO:0007669"/>
    <property type="project" value="InterPro"/>
</dbReference>
<dbReference type="SMART" id="SM00864">
    <property type="entry name" value="Tubulin"/>
    <property type="match status" value="1"/>
</dbReference>
<dbReference type="EMBL" id="NIRI02000056">
    <property type="protein sequence ID" value="KAG5444504.1"/>
    <property type="molecule type" value="Genomic_DNA"/>
</dbReference>
<evidence type="ECO:0000256" key="3">
    <source>
        <dbReference type="ARBA" id="ARBA00022741"/>
    </source>
</evidence>
<dbReference type="Gene3D" id="3.40.50.1440">
    <property type="entry name" value="Tubulin/FtsZ, GTPase domain"/>
    <property type="match status" value="1"/>
</dbReference>
<dbReference type="GO" id="GO:0005525">
    <property type="term" value="F:GTP binding"/>
    <property type="evidence" value="ECO:0007669"/>
    <property type="project" value="UniProtKB-KW"/>
</dbReference>
<organism evidence="6 7">
    <name type="scientific">Clonorchis sinensis</name>
    <name type="common">Chinese liver fluke</name>
    <dbReference type="NCBI Taxonomy" id="79923"/>
    <lineage>
        <taxon>Eukaryota</taxon>
        <taxon>Metazoa</taxon>
        <taxon>Spiralia</taxon>
        <taxon>Lophotrochozoa</taxon>
        <taxon>Platyhelminthes</taxon>
        <taxon>Trematoda</taxon>
        <taxon>Digenea</taxon>
        <taxon>Opisthorchiida</taxon>
        <taxon>Opisthorchiata</taxon>
        <taxon>Opisthorchiidae</taxon>
        <taxon>Clonorchis</taxon>
    </lineage>
</organism>
<reference evidence="6 7" key="1">
    <citation type="journal article" date="2018" name="Biotechnol. Adv.">
        <title>Improved genomic resources and new bioinformatic workflow for the carcinogenic parasite Clonorchis sinensis: Biotechnological implications.</title>
        <authorList>
            <person name="Wang D."/>
            <person name="Korhonen P.K."/>
            <person name="Gasser R.B."/>
            <person name="Young N.D."/>
        </authorList>
    </citation>
    <scope>NUCLEOTIDE SEQUENCE [LARGE SCALE GENOMIC DNA]</scope>
    <source>
        <strain evidence="6">Cs-k2</strain>
    </source>
</reference>
<keyword evidence="3" id="KW-0547">Nucleotide-binding</keyword>
<dbReference type="AlphaFoldDB" id="A0A8T1M524"/>
<dbReference type="Pfam" id="PF00091">
    <property type="entry name" value="Tubulin"/>
    <property type="match status" value="1"/>
</dbReference>
<dbReference type="InterPro" id="IPR003008">
    <property type="entry name" value="Tubulin_FtsZ_GTPase"/>
</dbReference>
<comment type="similarity">
    <text evidence="1">Belongs to the tubulin family.</text>
</comment>
<dbReference type="Proteomes" id="UP000286415">
    <property type="component" value="Unassembled WGS sequence"/>
</dbReference>
<accession>A0A8T1M524</accession>
<evidence type="ECO:0000256" key="1">
    <source>
        <dbReference type="ARBA" id="ARBA00009636"/>
    </source>
</evidence>
<protein>
    <submittedName>
        <fullName evidence="6">Tubulin gamma-2 chain</fullName>
    </submittedName>
</protein>
<proteinExistence type="inferred from homology"/>
<dbReference type="GO" id="GO:0005874">
    <property type="term" value="C:microtubule"/>
    <property type="evidence" value="ECO:0007669"/>
    <property type="project" value="UniProtKB-KW"/>
</dbReference>
<evidence type="ECO:0000256" key="4">
    <source>
        <dbReference type="ARBA" id="ARBA00023134"/>
    </source>
</evidence>
<dbReference type="InterPro" id="IPR017975">
    <property type="entry name" value="Tubulin_CS"/>
</dbReference>
<dbReference type="PROSITE" id="PS00227">
    <property type="entry name" value="TUBULIN"/>
    <property type="match status" value="1"/>
</dbReference>
<keyword evidence="7" id="KW-1185">Reference proteome</keyword>
<dbReference type="PANTHER" id="PTHR11588">
    <property type="entry name" value="TUBULIN"/>
    <property type="match status" value="1"/>
</dbReference>
<dbReference type="SUPFAM" id="SSF52490">
    <property type="entry name" value="Tubulin nucleotide-binding domain-like"/>
    <property type="match status" value="1"/>
</dbReference>
<evidence type="ECO:0000313" key="7">
    <source>
        <dbReference type="Proteomes" id="UP000286415"/>
    </source>
</evidence>